<protein>
    <recommendedName>
        <fullName evidence="7">OmpR/PhoB-type domain-containing protein</fullName>
    </recommendedName>
</protein>
<keyword evidence="2" id="KW-0238">DNA-binding</keyword>
<evidence type="ECO:0000259" key="4">
    <source>
        <dbReference type="SMART" id="SM01043"/>
    </source>
</evidence>
<dbReference type="InterPro" id="IPR011990">
    <property type="entry name" value="TPR-like_helical_dom_sf"/>
</dbReference>
<feature type="domain" description="Bacterial transcriptional activator" evidence="4">
    <location>
        <begin position="103"/>
        <end position="238"/>
    </location>
</feature>
<dbReference type="PANTHER" id="PTHR35807:SF2">
    <property type="entry name" value="TRANSCRIPTIONAL ACTIVATOR DOMAIN"/>
    <property type="match status" value="1"/>
</dbReference>
<dbReference type="InterPro" id="IPR016032">
    <property type="entry name" value="Sig_transdc_resp-reg_C-effctor"/>
</dbReference>
<dbReference type="EMBL" id="BOMW01000045">
    <property type="protein sequence ID" value="GIF07185.1"/>
    <property type="molecule type" value="Genomic_DNA"/>
</dbReference>
<sequence>MTLRWYCFGGFRVEDDGRELDLGAIRPRSRTLLRYLAAAAGPVHREQIIDALWPETAGTTAVNSLHVAVSTLRTFLEPGVARGASRYIVRNGPTYRLVTSSASDVEEFGAAYRAGRHAMPADRATAIRSFQAALRCYTGDLLPEDGPADWVVAERERYRAQAADAAAMLAELELEGERPMAAVRAARQALDLDDHHDAGWRLLIAAQVRVGDPAAAERTRRQYQRVLHTLGVPLQAVLGSAPGSILRVA</sequence>
<evidence type="ECO:0000259" key="3">
    <source>
        <dbReference type="SMART" id="SM00862"/>
    </source>
</evidence>
<evidence type="ECO:0008006" key="7">
    <source>
        <dbReference type="Google" id="ProtNLM"/>
    </source>
</evidence>
<gene>
    <name evidence="5" type="ORF">Asi03nite_47230</name>
</gene>
<keyword evidence="6" id="KW-1185">Reference proteome</keyword>
<dbReference type="Pfam" id="PF00486">
    <property type="entry name" value="Trans_reg_C"/>
    <property type="match status" value="1"/>
</dbReference>
<dbReference type="SMART" id="SM00862">
    <property type="entry name" value="Trans_reg_C"/>
    <property type="match status" value="1"/>
</dbReference>
<evidence type="ECO:0000256" key="2">
    <source>
        <dbReference type="ARBA" id="ARBA00023125"/>
    </source>
</evidence>
<comment type="caution">
    <text evidence="5">The sequence shown here is derived from an EMBL/GenBank/DDBJ whole genome shotgun (WGS) entry which is preliminary data.</text>
</comment>
<dbReference type="SUPFAM" id="SSF46894">
    <property type="entry name" value="C-terminal effector domain of the bipartite response regulators"/>
    <property type="match status" value="1"/>
</dbReference>
<evidence type="ECO:0000256" key="1">
    <source>
        <dbReference type="ARBA" id="ARBA00005820"/>
    </source>
</evidence>
<dbReference type="Pfam" id="PF03704">
    <property type="entry name" value="BTAD"/>
    <property type="match status" value="1"/>
</dbReference>
<evidence type="ECO:0000313" key="6">
    <source>
        <dbReference type="Proteomes" id="UP000629619"/>
    </source>
</evidence>
<dbReference type="SMART" id="SM01043">
    <property type="entry name" value="BTAD"/>
    <property type="match status" value="1"/>
</dbReference>
<dbReference type="AlphaFoldDB" id="A0A919NAF2"/>
<evidence type="ECO:0000313" key="5">
    <source>
        <dbReference type="EMBL" id="GIF07185.1"/>
    </source>
</evidence>
<dbReference type="SUPFAM" id="SSF48452">
    <property type="entry name" value="TPR-like"/>
    <property type="match status" value="1"/>
</dbReference>
<dbReference type="PANTHER" id="PTHR35807">
    <property type="entry name" value="TRANSCRIPTIONAL REGULATOR REDD-RELATED"/>
    <property type="match status" value="1"/>
</dbReference>
<dbReference type="RefSeq" id="WP_203682590.1">
    <property type="nucleotide sequence ID" value="NZ_BOMW01000045.1"/>
</dbReference>
<comment type="similarity">
    <text evidence="1">Belongs to the AfsR/DnrI/RedD regulatory family.</text>
</comment>
<dbReference type="InterPro" id="IPR001867">
    <property type="entry name" value="OmpR/PhoB-type_DNA-bd"/>
</dbReference>
<proteinExistence type="inferred from homology"/>
<dbReference type="Proteomes" id="UP000629619">
    <property type="component" value="Unassembled WGS sequence"/>
</dbReference>
<dbReference type="GO" id="GO:0006355">
    <property type="term" value="P:regulation of DNA-templated transcription"/>
    <property type="evidence" value="ECO:0007669"/>
    <property type="project" value="InterPro"/>
</dbReference>
<dbReference type="GO" id="GO:0000160">
    <property type="term" value="P:phosphorelay signal transduction system"/>
    <property type="evidence" value="ECO:0007669"/>
    <property type="project" value="InterPro"/>
</dbReference>
<accession>A0A919NAF2</accession>
<dbReference type="Gene3D" id="1.25.40.10">
    <property type="entry name" value="Tetratricopeptide repeat domain"/>
    <property type="match status" value="1"/>
</dbReference>
<dbReference type="GO" id="GO:0003677">
    <property type="term" value="F:DNA binding"/>
    <property type="evidence" value="ECO:0007669"/>
    <property type="project" value="UniProtKB-KW"/>
</dbReference>
<dbReference type="InterPro" id="IPR036388">
    <property type="entry name" value="WH-like_DNA-bd_sf"/>
</dbReference>
<dbReference type="Gene3D" id="1.10.10.10">
    <property type="entry name" value="Winged helix-like DNA-binding domain superfamily/Winged helix DNA-binding domain"/>
    <property type="match status" value="1"/>
</dbReference>
<organism evidence="5 6">
    <name type="scientific">Actinoplanes siamensis</name>
    <dbReference type="NCBI Taxonomy" id="1223317"/>
    <lineage>
        <taxon>Bacteria</taxon>
        <taxon>Bacillati</taxon>
        <taxon>Actinomycetota</taxon>
        <taxon>Actinomycetes</taxon>
        <taxon>Micromonosporales</taxon>
        <taxon>Micromonosporaceae</taxon>
        <taxon>Actinoplanes</taxon>
    </lineage>
</organism>
<dbReference type="InterPro" id="IPR051677">
    <property type="entry name" value="AfsR-DnrI-RedD_regulator"/>
</dbReference>
<name>A0A919NAF2_9ACTN</name>
<reference evidence="5" key="1">
    <citation type="submission" date="2021-01" db="EMBL/GenBank/DDBJ databases">
        <title>Whole genome shotgun sequence of Actinoplanes siamensis NBRC 109076.</title>
        <authorList>
            <person name="Komaki H."/>
            <person name="Tamura T."/>
        </authorList>
    </citation>
    <scope>NUCLEOTIDE SEQUENCE</scope>
    <source>
        <strain evidence="5">NBRC 109076</strain>
    </source>
</reference>
<feature type="domain" description="OmpR/PhoB-type" evidence="3">
    <location>
        <begin position="17"/>
        <end position="97"/>
    </location>
</feature>
<dbReference type="InterPro" id="IPR005158">
    <property type="entry name" value="BTAD"/>
</dbReference>